<organism evidence="1 2">
    <name type="scientific">Anoxybacteroides rupiense</name>
    <dbReference type="NCBI Taxonomy" id="311460"/>
    <lineage>
        <taxon>Bacteria</taxon>
        <taxon>Bacillati</taxon>
        <taxon>Bacillota</taxon>
        <taxon>Bacilli</taxon>
        <taxon>Bacillales</taxon>
        <taxon>Anoxybacillaceae</taxon>
        <taxon>Anoxybacteroides</taxon>
    </lineage>
</organism>
<evidence type="ECO:0000313" key="2">
    <source>
        <dbReference type="Proteomes" id="UP001213979"/>
    </source>
</evidence>
<dbReference type="EMBL" id="JAQOTG010000001">
    <property type="protein sequence ID" value="MDE8562438.1"/>
    <property type="molecule type" value="Genomic_DNA"/>
</dbReference>
<comment type="caution">
    <text evidence="1">The sequence shown here is derived from an EMBL/GenBank/DDBJ whole genome shotgun (WGS) entry which is preliminary data.</text>
</comment>
<gene>
    <name evidence="1" type="ORF">PNH38_00915</name>
</gene>
<reference evidence="1 2" key="1">
    <citation type="submission" date="2023-01" db="EMBL/GenBank/DDBJ databases">
        <title>Genome-based reclassification of Anoxybacillus geothermalis as a later heterotypic synonym of Anoxybacillus rupiensis.</title>
        <authorList>
            <person name="Inan Bektas K."/>
            <person name="Canakci S."/>
            <person name="Belduz A.A."/>
            <person name="Guler H.H."/>
        </authorList>
    </citation>
    <scope>NUCLEOTIDE SEQUENCE [LARGE SCALE GENOMIC DNA]</scope>
    <source>
        <strain evidence="1 2">DSM 17127</strain>
    </source>
</reference>
<name>A0ABT5VZF1_9BACL</name>
<protein>
    <submittedName>
        <fullName evidence="1">Uncharacterized protein</fullName>
    </submittedName>
</protein>
<dbReference type="Proteomes" id="UP001213979">
    <property type="component" value="Unassembled WGS sequence"/>
</dbReference>
<sequence>MTGWKMLGRQKTHSNETINRAKTIHKRTGKKKGFVNSLAGTPSYFYHTLVFSSK</sequence>
<proteinExistence type="predicted"/>
<keyword evidence="2" id="KW-1185">Reference proteome</keyword>
<accession>A0ABT5VZF1</accession>
<evidence type="ECO:0000313" key="1">
    <source>
        <dbReference type="EMBL" id="MDE8562438.1"/>
    </source>
</evidence>